<gene>
    <name evidence="2" type="ORF">CfE428DRAFT_4410</name>
</gene>
<accession>B4D671</accession>
<dbReference type="RefSeq" id="WP_006981733.1">
    <property type="nucleotide sequence ID" value="NZ_ABVL01000015.1"/>
</dbReference>
<keyword evidence="1" id="KW-1133">Transmembrane helix</keyword>
<reference evidence="2 3" key="1">
    <citation type="journal article" date="2011" name="J. Bacteriol.">
        <title>Genome sequence of Chthoniobacter flavus Ellin428, an aerobic heterotrophic soil bacterium.</title>
        <authorList>
            <person name="Kant R."/>
            <person name="van Passel M.W."/>
            <person name="Palva A."/>
            <person name="Lucas S."/>
            <person name="Lapidus A."/>
            <person name="Glavina Del Rio T."/>
            <person name="Dalin E."/>
            <person name="Tice H."/>
            <person name="Bruce D."/>
            <person name="Goodwin L."/>
            <person name="Pitluck S."/>
            <person name="Larimer F.W."/>
            <person name="Land M.L."/>
            <person name="Hauser L."/>
            <person name="Sangwan P."/>
            <person name="de Vos W.M."/>
            <person name="Janssen P.H."/>
            <person name="Smidt H."/>
        </authorList>
    </citation>
    <scope>NUCLEOTIDE SEQUENCE [LARGE SCALE GENOMIC DNA]</scope>
    <source>
        <strain evidence="2 3">Ellin428</strain>
    </source>
</reference>
<evidence type="ECO:0000256" key="1">
    <source>
        <dbReference type="SAM" id="Phobius"/>
    </source>
</evidence>
<organism evidence="2 3">
    <name type="scientific">Chthoniobacter flavus Ellin428</name>
    <dbReference type="NCBI Taxonomy" id="497964"/>
    <lineage>
        <taxon>Bacteria</taxon>
        <taxon>Pseudomonadati</taxon>
        <taxon>Verrucomicrobiota</taxon>
        <taxon>Spartobacteria</taxon>
        <taxon>Chthoniobacterales</taxon>
        <taxon>Chthoniobacteraceae</taxon>
        <taxon>Chthoniobacter</taxon>
    </lineage>
</organism>
<keyword evidence="1" id="KW-0812">Transmembrane</keyword>
<sequence>MKFAAFTSVRQSGVTIIELLASALLIFMGLGAIFAMNTESLRILYSTRMLANGSQVLQERMEAMRNHPWPEVANAQALARLFQTPTSSQGDLGSTSVTELVTVSIPDTPDAPKTDNSSFQVRRHNGTVTVVQSADLTAQPLLLVDMSIIWQEHDGTKQRALRTIIGRTGLTRSGIFGSAFGRPVTTNSPTTPAP</sequence>
<dbReference type="InParanoid" id="B4D671"/>
<keyword evidence="3" id="KW-1185">Reference proteome</keyword>
<name>B4D671_9BACT</name>
<evidence type="ECO:0000313" key="2">
    <source>
        <dbReference type="EMBL" id="EDY17980.1"/>
    </source>
</evidence>
<dbReference type="AlphaFoldDB" id="B4D671"/>
<feature type="transmembrane region" description="Helical" evidence="1">
    <location>
        <begin position="12"/>
        <end position="36"/>
    </location>
</feature>
<dbReference type="STRING" id="497964.CfE428DRAFT_4410"/>
<protein>
    <submittedName>
        <fullName evidence="2">Uncharacterized protein</fullName>
    </submittedName>
</protein>
<evidence type="ECO:0000313" key="3">
    <source>
        <dbReference type="Proteomes" id="UP000005824"/>
    </source>
</evidence>
<dbReference type="EMBL" id="ABVL01000015">
    <property type="protein sequence ID" value="EDY17980.1"/>
    <property type="molecule type" value="Genomic_DNA"/>
</dbReference>
<proteinExistence type="predicted"/>
<keyword evidence="1" id="KW-0472">Membrane</keyword>
<comment type="caution">
    <text evidence="2">The sequence shown here is derived from an EMBL/GenBank/DDBJ whole genome shotgun (WGS) entry which is preliminary data.</text>
</comment>
<dbReference type="Proteomes" id="UP000005824">
    <property type="component" value="Unassembled WGS sequence"/>
</dbReference>